<name>A0ABR3V857_HUMIN</name>
<accession>A0ABR3V857</accession>
<comment type="caution">
    <text evidence="2">The sequence shown here is derived from an EMBL/GenBank/DDBJ whole genome shotgun (WGS) entry which is preliminary data.</text>
</comment>
<proteinExistence type="predicted"/>
<dbReference type="EMBL" id="JAZGSY010000245">
    <property type="protein sequence ID" value="KAL1838004.1"/>
    <property type="molecule type" value="Genomic_DNA"/>
</dbReference>
<sequence>MTIDVKEQLMIDTFRAQRDIDLFVGQQLTVAEHPRGFLAGATIFTATFTQNAQVSVEPDRHKHVILKLQNIQAAFMQWLGQSKPKNDLEGIAPSRFSNTNPNGLWEYSPFLCGVGLMEGLELAYLAGMTGYLKKPVGIFQNVSELFEQRLFVGGKPPSSNFADAFWGRKTAAGVSSEPPQPHIADLPQPGCQSVSW</sequence>
<keyword evidence="3" id="KW-1185">Reference proteome</keyword>
<dbReference type="Proteomes" id="UP001583172">
    <property type="component" value="Unassembled WGS sequence"/>
</dbReference>
<feature type="region of interest" description="Disordered" evidence="1">
    <location>
        <begin position="172"/>
        <end position="196"/>
    </location>
</feature>
<protein>
    <submittedName>
        <fullName evidence="2">Uncharacterized protein</fullName>
    </submittedName>
</protein>
<reference evidence="2 3" key="1">
    <citation type="journal article" date="2024" name="Commun. Biol.">
        <title>Comparative genomic analysis of thermophilic fungi reveals convergent evolutionary adaptations and gene losses.</title>
        <authorList>
            <person name="Steindorff A.S."/>
            <person name="Aguilar-Pontes M.V."/>
            <person name="Robinson A.J."/>
            <person name="Andreopoulos B."/>
            <person name="LaButti K."/>
            <person name="Kuo A."/>
            <person name="Mondo S."/>
            <person name="Riley R."/>
            <person name="Otillar R."/>
            <person name="Haridas S."/>
            <person name="Lipzen A."/>
            <person name="Grimwood J."/>
            <person name="Schmutz J."/>
            <person name="Clum A."/>
            <person name="Reid I.D."/>
            <person name="Moisan M.C."/>
            <person name="Butler G."/>
            <person name="Nguyen T.T.M."/>
            <person name="Dewar K."/>
            <person name="Conant G."/>
            <person name="Drula E."/>
            <person name="Henrissat B."/>
            <person name="Hansel C."/>
            <person name="Singer S."/>
            <person name="Hutchinson M.I."/>
            <person name="de Vries R.P."/>
            <person name="Natvig D.O."/>
            <person name="Powell A.J."/>
            <person name="Tsang A."/>
            <person name="Grigoriev I.V."/>
        </authorList>
    </citation>
    <scope>NUCLEOTIDE SEQUENCE [LARGE SCALE GENOMIC DNA]</scope>
    <source>
        <strain evidence="2 3">CBS 620.91</strain>
    </source>
</reference>
<evidence type="ECO:0000313" key="2">
    <source>
        <dbReference type="EMBL" id="KAL1838004.1"/>
    </source>
</evidence>
<organism evidence="2 3">
    <name type="scientific">Humicola insolens</name>
    <name type="common">Soft-rot fungus</name>
    <dbReference type="NCBI Taxonomy" id="85995"/>
    <lineage>
        <taxon>Eukaryota</taxon>
        <taxon>Fungi</taxon>
        <taxon>Dikarya</taxon>
        <taxon>Ascomycota</taxon>
        <taxon>Pezizomycotina</taxon>
        <taxon>Sordariomycetes</taxon>
        <taxon>Sordariomycetidae</taxon>
        <taxon>Sordariales</taxon>
        <taxon>Chaetomiaceae</taxon>
        <taxon>Mycothermus</taxon>
    </lineage>
</organism>
<gene>
    <name evidence="2" type="ORF">VTJ49DRAFT_3152</name>
</gene>
<evidence type="ECO:0000256" key="1">
    <source>
        <dbReference type="SAM" id="MobiDB-lite"/>
    </source>
</evidence>
<evidence type="ECO:0000313" key="3">
    <source>
        <dbReference type="Proteomes" id="UP001583172"/>
    </source>
</evidence>